<feature type="transmembrane region" description="Helical" evidence="2">
    <location>
        <begin position="48"/>
        <end position="68"/>
    </location>
</feature>
<dbReference type="PANTHER" id="PTHR43156:SF2">
    <property type="entry name" value="STAGE II SPORULATION PROTEIN E"/>
    <property type="match status" value="1"/>
</dbReference>
<evidence type="ECO:0000256" key="2">
    <source>
        <dbReference type="SAM" id="Phobius"/>
    </source>
</evidence>
<evidence type="ECO:0000313" key="5">
    <source>
        <dbReference type="Proteomes" id="UP000229641"/>
    </source>
</evidence>
<comment type="caution">
    <text evidence="4">The sequence shown here is derived from an EMBL/GenBank/DDBJ whole genome shotgun (WGS) entry which is preliminary data.</text>
</comment>
<sequence>MSIELIPFLKTFPSNNPAISATASFMVLGMGLFTLLKNIKSGLHRVFFFLTITIWGWFFGNAFVMLSYDSLDAAAYWFKIAYSFVPFMPCAYYQAYVTSLKKGKLALYVLYLAAIAELLFLWLTDYIKIGAYTLFHVGLVWEKMPVFSYFLLFGMSKYLSVSFLVGRKFYKQAKIEQEQFLKAQFRNFAIFFFIISGGTIEWAVALNIPLHIGWLVVPPIVGFFAYSVIRYRFMEIDTVIHKTFLWAASIFSTIIPAGIFSVIAYEKARLYLPRWSEILLFSLFLIFFTAYYNRIRPYIDKLFRRKKYAYLEMLGTIAKNTSGIIDLEELSQKTLAGIKETLYPQNICLLLKDKKRGKFYLKSSYIGKEYKAFTKQSGEFSINIDSGLIDFFTEEDRPVEKNLLKFDPAYRQIINEAKNFFGYTNTIIIFGLIFQKELIGLLAIGKKENLQEYTRLDIDALQNLSLNAAGTFYTAFHHYDIIEGQRLIQEVALAKHIQENLLPQQAPKTTGISLSSLYMPSREIGGDYYDFLAQDEISADNAKQIYITIGDVSGKGIDAGLVVSFLKSSLGALILYNSSCKEILSILNRQLFKYLNQQKFISLLFLKYLSGSNKLVYSSAGHEHIIIKRSSGGDTEIIKSGGLILGMLEDISPHLEENTLELNPKDKILLYTDGATEARNKKGNAYGLDSLSASFKKHSHLQIGKTLENVYQDIQEFVSGEEQHDDITLVGIQKD</sequence>
<dbReference type="Proteomes" id="UP000229641">
    <property type="component" value="Unassembled WGS sequence"/>
</dbReference>
<feature type="transmembrane region" description="Helical" evidence="2">
    <location>
        <begin position="277"/>
        <end position="295"/>
    </location>
</feature>
<dbReference type="Pfam" id="PF07228">
    <property type="entry name" value="SpoIIE"/>
    <property type="match status" value="1"/>
</dbReference>
<dbReference type="InterPro" id="IPR036457">
    <property type="entry name" value="PPM-type-like_dom_sf"/>
</dbReference>
<feature type="transmembrane region" description="Helical" evidence="2">
    <location>
        <begin position="144"/>
        <end position="166"/>
    </location>
</feature>
<keyword evidence="1" id="KW-0378">Hydrolase</keyword>
<protein>
    <recommendedName>
        <fullName evidence="3">PPM-type phosphatase domain-containing protein</fullName>
    </recommendedName>
</protein>
<feature type="transmembrane region" description="Helical" evidence="2">
    <location>
        <begin position="187"/>
        <end position="206"/>
    </location>
</feature>
<keyword evidence="2" id="KW-0812">Transmembrane</keyword>
<evidence type="ECO:0000313" key="4">
    <source>
        <dbReference type="EMBL" id="PIQ88538.1"/>
    </source>
</evidence>
<dbReference type="SMART" id="SM00331">
    <property type="entry name" value="PP2C_SIG"/>
    <property type="match status" value="1"/>
</dbReference>
<dbReference type="GO" id="GO:0016791">
    <property type="term" value="F:phosphatase activity"/>
    <property type="evidence" value="ECO:0007669"/>
    <property type="project" value="TreeGrafter"/>
</dbReference>
<dbReference type="Gene3D" id="3.30.450.40">
    <property type="match status" value="1"/>
</dbReference>
<gene>
    <name evidence="4" type="ORF">COV72_07890</name>
</gene>
<feature type="transmembrane region" description="Helical" evidence="2">
    <location>
        <begin position="74"/>
        <end position="93"/>
    </location>
</feature>
<dbReference type="AlphaFoldDB" id="A0A2H0LVW3"/>
<dbReference type="InterPro" id="IPR052016">
    <property type="entry name" value="Bact_Sigma-Reg"/>
</dbReference>
<feature type="transmembrane region" description="Helical" evidence="2">
    <location>
        <begin position="18"/>
        <end position="36"/>
    </location>
</feature>
<dbReference type="EMBL" id="PCWA01000097">
    <property type="protein sequence ID" value="PIQ88538.1"/>
    <property type="molecule type" value="Genomic_DNA"/>
</dbReference>
<name>A0A2H0LVW3_9BACT</name>
<reference evidence="4 5" key="1">
    <citation type="submission" date="2017-09" db="EMBL/GenBank/DDBJ databases">
        <title>Depth-based differentiation of microbial function through sediment-hosted aquifers and enrichment of novel symbionts in the deep terrestrial subsurface.</title>
        <authorList>
            <person name="Probst A.J."/>
            <person name="Ladd B."/>
            <person name="Jarett J.K."/>
            <person name="Geller-Mcgrath D.E."/>
            <person name="Sieber C.M."/>
            <person name="Emerson J.B."/>
            <person name="Anantharaman K."/>
            <person name="Thomas B.C."/>
            <person name="Malmstrom R."/>
            <person name="Stieglmeier M."/>
            <person name="Klingl A."/>
            <person name="Woyke T."/>
            <person name="Ryan C.M."/>
            <person name="Banfield J.F."/>
        </authorList>
    </citation>
    <scope>NUCLEOTIDE SEQUENCE [LARGE SCALE GENOMIC DNA]</scope>
    <source>
        <strain evidence="4">CG11_big_fil_rev_8_21_14_0_20_42_13</strain>
    </source>
</reference>
<evidence type="ECO:0000256" key="1">
    <source>
        <dbReference type="ARBA" id="ARBA00022801"/>
    </source>
</evidence>
<evidence type="ECO:0000259" key="3">
    <source>
        <dbReference type="SMART" id="SM00331"/>
    </source>
</evidence>
<feature type="domain" description="PPM-type phosphatase" evidence="3">
    <location>
        <begin position="509"/>
        <end position="734"/>
    </location>
</feature>
<feature type="transmembrane region" description="Helical" evidence="2">
    <location>
        <begin position="243"/>
        <end position="265"/>
    </location>
</feature>
<proteinExistence type="predicted"/>
<dbReference type="PANTHER" id="PTHR43156">
    <property type="entry name" value="STAGE II SPORULATION PROTEIN E-RELATED"/>
    <property type="match status" value="1"/>
</dbReference>
<dbReference type="InterPro" id="IPR001932">
    <property type="entry name" value="PPM-type_phosphatase-like_dom"/>
</dbReference>
<accession>A0A2H0LVW3</accession>
<feature type="transmembrane region" description="Helical" evidence="2">
    <location>
        <begin position="105"/>
        <end position="124"/>
    </location>
</feature>
<dbReference type="SUPFAM" id="SSF55781">
    <property type="entry name" value="GAF domain-like"/>
    <property type="match status" value="1"/>
</dbReference>
<dbReference type="InterPro" id="IPR029016">
    <property type="entry name" value="GAF-like_dom_sf"/>
</dbReference>
<organism evidence="4 5">
    <name type="scientific">Candidatus Ghiorseimicrobium undicola</name>
    <dbReference type="NCBI Taxonomy" id="1974746"/>
    <lineage>
        <taxon>Bacteria</taxon>
        <taxon>Pseudomonadati</taxon>
        <taxon>Candidatus Omnitrophota</taxon>
        <taxon>Candidatus Ghiorseimicrobium</taxon>
    </lineage>
</organism>
<feature type="transmembrane region" description="Helical" evidence="2">
    <location>
        <begin position="212"/>
        <end position="231"/>
    </location>
</feature>
<dbReference type="Gene3D" id="3.60.40.10">
    <property type="entry name" value="PPM-type phosphatase domain"/>
    <property type="match status" value="1"/>
</dbReference>
<keyword evidence="2" id="KW-1133">Transmembrane helix</keyword>
<keyword evidence="2" id="KW-0472">Membrane</keyword>